<keyword evidence="7" id="KW-0520">NAD</keyword>
<dbReference type="AlphaFoldDB" id="A0AAV1IIG1"/>
<feature type="compositionally biased region" description="Polar residues" evidence="8">
    <location>
        <begin position="51"/>
        <end position="76"/>
    </location>
</feature>
<dbReference type="Gene3D" id="1.10.150.570">
    <property type="entry name" value="GidA associated domain, C-terminal subdomain"/>
    <property type="match status" value="1"/>
</dbReference>
<evidence type="ECO:0000313" key="10">
    <source>
        <dbReference type="EMBL" id="CAK0786457.1"/>
    </source>
</evidence>
<evidence type="ECO:0000259" key="9">
    <source>
        <dbReference type="SMART" id="SM01228"/>
    </source>
</evidence>
<dbReference type="FunFam" id="1.10.10.1800:FF:000001">
    <property type="entry name" value="tRNA uridine 5-carboxymethylaminomethyl modification enzyme MnmG"/>
    <property type="match status" value="1"/>
</dbReference>
<dbReference type="HAMAP" id="MF_00129">
    <property type="entry name" value="MnmG_GidA"/>
    <property type="match status" value="1"/>
</dbReference>
<evidence type="ECO:0000256" key="1">
    <source>
        <dbReference type="ARBA" id="ARBA00001974"/>
    </source>
</evidence>
<evidence type="ECO:0000256" key="7">
    <source>
        <dbReference type="ARBA" id="ARBA00023027"/>
    </source>
</evidence>
<feature type="region of interest" description="Disordered" evidence="8">
    <location>
        <begin position="51"/>
        <end position="82"/>
    </location>
</feature>
<dbReference type="Pfam" id="PF13932">
    <property type="entry name" value="SAM_GIDA_C"/>
    <property type="match status" value="1"/>
</dbReference>
<reference evidence="10 11" key="1">
    <citation type="submission" date="2023-10" db="EMBL/GenBank/DDBJ databases">
        <authorList>
            <person name="Maclean D."/>
            <person name="Macfadyen A."/>
        </authorList>
    </citation>
    <scope>NUCLEOTIDE SEQUENCE [LARGE SCALE GENOMIC DNA]</scope>
</reference>
<dbReference type="GO" id="GO:0070899">
    <property type="term" value="P:mitochondrial tRNA wobble uridine modification"/>
    <property type="evidence" value="ECO:0007669"/>
    <property type="project" value="UniProtKB-ARBA"/>
</dbReference>
<evidence type="ECO:0000256" key="6">
    <source>
        <dbReference type="ARBA" id="ARBA00022827"/>
    </source>
</evidence>
<dbReference type="InterPro" id="IPR004416">
    <property type="entry name" value="MnmG"/>
</dbReference>
<dbReference type="PANTHER" id="PTHR11806:SF0">
    <property type="entry name" value="PROTEIN MTO1 HOMOLOG, MITOCHONDRIAL"/>
    <property type="match status" value="1"/>
</dbReference>
<evidence type="ECO:0000313" key="11">
    <source>
        <dbReference type="Proteomes" id="UP001314263"/>
    </source>
</evidence>
<dbReference type="Proteomes" id="UP001314263">
    <property type="component" value="Unassembled WGS sequence"/>
</dbReference>
<dbReference type="EMBL" id="CAUYUE010000014">
    <property type="protein sequence ID" value="CAK0786457.1"/>
    <property type="molecule type" value="Genomic_DNA"/>
</dbReference>
<dbReference type="GO" id="GO:0005739">
    <property type="term" value="C:mitochondrion"/>
    <property type="evidence" value="ECO:0007669"/>
    <property type="project" value="GOC"/>
</dbReference>
<organism evidence="10 11">
    <name type="scientific">Coccomyxa viridis</name>
    <dbReference type="NCBI Taxonomy" id="1274662"/>
    <lineage>
        <taxon>Eukaryota</taxon>
        <taxon>Viridiplantae</taxon>
        <taxon>Chlorophyta</taxon>
        <taxon>core chlorophytes</taxon>
        <taxon>Trebouxiophyceae</taxon>
        <taxon>Trebouxiophyceae incertae sedis</taxon>
        <taxon>Coccomyxaceae</taxon>
        <taxon>Coccomyxa</taxon>
    </lineage>
</organism>
<evidence type="ECO:0000256" key="4">
    <source>
        <dbReference type="ARBA" id="ARBA00022630"/>
    </source>
</evidence>
<dbReference type="Pfam" id="PF21680">
    <property type="entry name" value="GIDA_C_1st"/>
    <property type="match status" value="1"/>
</dbReference>
<dbReference type="SUPFAM" id="SSF51905">
    <property type="entry name" value="FAD/NAD(P)-binding domain"/>
    <property type="match status" value="1"/>
</dbReference>
<dbReference type="NCBIfam" id="TIGR00136">
    <property type="entry name" value="mnmG_gidA"/>
    <property type="match status" value="1"/>
</dbReference>
<gene>
    <name evidence="10" type="ORF">CVIRNUC_009670</name>
</gene>
<dbReference type="Pfam" id="PF01134">
    <property type="entry name" value="GIDA"/>
    <property type="match status" value="1"/>
</dbReference>
<proteinExistence type="inferred from homology"/>
<name>A0AAV1IIG1_9CHLO</name>
<dbReference type="FunFam" id="3.50.50.60:FF:000119">
    <property type="entry name" value="tRNA uridine 5-carboxymethylaminomethyl modification enzyme MnmG"/>
    <property type="match status" value="1"/>
</dbReference>
<dbReference type="Gene3D" id="1.10.10.1800">
    <property type="entry name" value="tRNA uridine 5-carboxymethylaminomethyl modification enzyme MnmG/GidA"/>
    <property type="match status" value="1"/>
</dbReference>
<comment type="caution">
    <text evidence="10">The sequence shown here is derived from an EMBL/GenBank/DDBJ whole genome shotgun (WGS) entry which is preliminary data.</text>
</comment>
<dbReference type="GO" id="GO:0050660">
    <property type="term" value="F:flavin adenine dinucleotide binding"/>
    <property type="evidence" value="ECO:0007669"/>
    <property type="project" value="InterPro"/>
</dbReference>
<comment type="cofactor">
    <cofactor evidence="1">
        <name>FAD</name>
        <dbReference type="ChEBI" id="CHEBI:57692"/>
    </cofactor>
</comment>
<dbReference type="Gene3D" id="3.50.50.60">
    <property type="entry name" value="FAD/NAD(P)-binding domain"/>
    <property type="match status" value="2"/>
</dbReference>
<keyword evidence="5" id="KW-0819">tRNA processing</keyword>
<evidence type="ECO:0000256" key="3">
    <source>
        <dbReference type="ARBA" id="ARBA00022490"/>
    </source>
</evidence>
<dbReference type="InterPro" id="IPR036188">
    <property type="entry name" value="FAD/NAD-bd_sf"/>
</dbReference>
<sequence length="749" mass="82533">MALSWRFADMRRMTTALPDCCSRSHSNAMASCSPRCGALPPAMGYHYQPMHTGTSRIPPSSVKGSHASSGNTLGQSSRRRCSRPTMAAALGSSWDAEDSYDVVVVGAGHAGCEAALASARLGCSTLLLTLNLDRIAWQPCNPAVGGPAKSQLVHEVDALGGIIGKMADRCYLQKRVLNRSKGPAVWALRAQTDKLEYAREMRRELERTPNLHIREGMVVDLELGPNDEVTGVKTHFGLTFRCRAAVLTTGTFMNGRIWVGRASMPAGRAGEAPCTGLTEVLTGMGFETDRLKTGTPARVDSRTVKFASLEAQPGDPDVRWFSFDRSVHVEREQMDCHLTRTTAETHKMIQDNLAETPVYGGWVDSKGPRYCPSIEDKIVRFADKQSHQVFLEPEGRDTPELYVQGFSTGLPERLQLALLRTLPGLEECRMLRPAYAVEYDYLPAHQCHASLETKRYSGLFFSGQLNGTTGYEEAAAQGLVAGLNAARRAQELEPVVVPRNTSYIGTLIDDLVTKDLREPYRMLTSRSEHRLLLRSDNADRRLTPLGRELGLVDDSRWEVFQHKQSAIQQEKARLSSVRVKEDSALAAEAASISGQQVPAAATLEELLKRPHVHYRLLAQHGCGSEDSLSAEEQEAAEIDIKYAGFVRRQERQLLQLEARHSQRLPADLDYHAIPTLSMEAREKLAKIQPRDVGQACRIGGVNPADIDSLLIHLEVQRRLHSLKAPAAPSARQRREAQMALAAVPATAAR</sequence>
<dbReference type="InterPro" id="IPR049312">
    <property type="entry name" value="GIDA_C_N"/>
</dbReference>
<dbReference type="InterPro" id="IPR002218">
    <property type="entry name" value="MnmG-rel"/>
</dbReference>
<feature type="domain" description="tRNA uridine 5-carboxymethylaminomethyl modification enzyme C-terminal subdomain" evidence="9">
    <location>
        <begin position="640"/>
        <end position="711"/>
    </location>
</feature>
<keyword evidence="3" id="KW-0963">Cytoplasm</keyword>
<evidence type="ECO:0000256" key="5">
    <source>
        <dbReference type="ARBA" id="ARBA00022694"/>
    </source>
</evidence>
<dbReference type="PANTHER" id="PTHR11806">
    <property type="entry name" value="GLUCOSE INHIBITED DIVISION PROTEIN A"/>
    <property type="match status" value="1"/>
</dbReference>
<dbReference type="FunFam" id="3.50.50.60:FF:000094">
    <property type="entry name" value="tRNA uridine 5-carboxymethylaminomethyl modification enzyme MnmG"/>
    <property type="match status" value="1"/>
</dbReference>
<dbReference type="InterPro" id="IPR020595">
    <property type="entry name" value="MnmG-rel_CS"/>
</dbReference>
<dbReference type="InterPro" id="IPR026904">
    <property type="entry name" value="MnmG_C"/>
</dbReference>
<keyword evidence="6" id="KW-0274">FAD</keyword>
<keyword evidence="4" id="KW-0285">Flavoprotein</keyword>
<accession>A0AAV1IIG1</accession>
<dbReference type="GO" id="GO:0030488">
    <property type="term" value="P:tRNA methylation"/>
    <property type="evidence" value="ECO:0007669"/>
    <property type="project" value="TreeGrafter"/>
</dbReference>
<dbReference type="SMART" id="SM01228">
    <property type="entry name" value="GIDA_assoc_3"/>
    <property type="match status" value="1"/>
</dbReference>
<dbReference type="FunFam" id="1.10.150.570:FF:000001">
    <property type="entry name" value="tRNA uridine 5-carboxymethylaminomethyl modification enzyme MnmG"/>
    <property type="match status" value="1"/>
</dbReference>
<dbReference type="InterPro" id="IPR040131">
    <property type="entry name" value="MnmG_N"/>
</dbReference>
<protein>
    <recommendedName>
        <fullName evidence="9">tRNA uridine 5-carboxymethylaminomethyl modification enzyme C-terminal subdomain domain-containing protein</fullName>
    </recommendedName>
</protein>
<dbReference type="PROSITE" id="PS01280">
    <property type="entry name" value="GIDA_1"/>
    <property type="match status" value="1"/>
</dbReference>
<dbReference type="InterPro" id="IPR044920">
    <property type="entry name" value="MnmG_C_subdom_sf"/>
</dbReference>
<evidence type="ECO:0000256" key="8">
    <source>
        <dbReference type="SAM" id="MobiDB-lite"/>
    </source>
</evidence>
<comment type="similarity">
    <text evidence="2">Belongs to the MnmG family.</text>
</comment>
<evidence type="ECO:0000256" key="2">
    <source>
        <dbReference type="ARBA" id="ARBA00007653"/>
    </source>
</evidence>
<dbReference type="InterPro" id="IPR047001">
    <property type="entry name" value="MnmG_C_subdom"/>
</dbReference>
<keyword evidence="11" id="KW-1185">Reference proteome</keyword>